<dbReference type="Gene3D" id="1.10.287.540">
    <property type="entry name" value="Helix hairpin bin"/>
    <property type="match status" value="1"/>
</dbReference>
<dbReference type="PANTHER" id="PTHR37300">
    <property type="entry name" value="UPF0291 PROTEIN CBO2609/CLC_2481"/>
    <property type="match status" value="1"/>
</dbReference>
<sequence>MNINDTIKRINELAHKKKSGQPLTEAELAEKKKLYDIYLGFIRGQVTQTLDRVEFVEADGSITPAKQKKTQ</sequence>
<accession>A0ABU3Z805</accession>
<dbReference type="RefSeq" id="WP_295188645.1">
    <property type="nucleotide sequence ID" value="NZ_JAWJZA010000001.1"/>
</dbReference>
<proteinExistence type="predicted"/>
<gene>
    <name evidence="2" type="ORF">RVY80_03140</name>
</gene>
<evidence type="ECO:0000313" key="3">
    <source>
        <dbReference type="Proteomes" id="UP001272515"/>
    </source>
</evidence>
<protein>
    <submittedName>
        <fullName evidence="2">DUF896 domain-containing protein</fullName>
    </submittedName>
</protein>
<reference evidence="2 3" key="1">
    <citation type="submission" date="2023-10" db="EMBL/GenBank/DDBJ databases">
        <title>Veillonella sp. nov., isolated from a pig farm feces dump.</title>
        <authorList>
            <person name="Chang Y.-H."/>
        </authorList>
    </citation>
    <scope>NUCLEOTIDE SEQUENCE [LARGE SCALE GENOMIC DNA]</scope>
    <source>
        <strain evidence="2 3">YH-vei2233</strain>
    </source>
</reference>
<dbReference type="Proteomes" id="UP001272515">
    <property type="component" value="Unassembled WGS sequence"/>
</dbReference>
<keyword evidence="1" id="KW-0963">Cytoplasm</keyword>
<evidence type="ECO:0000256" key="1">
    <source>
        <dbReference type="ARBA" id="ARBA00022490"/>
    </source>
</evidence>
<dbReference type="EMBL" id="JAWJZB010000003">
    <property type="protein sequence ID" value="MDV5087842.1"/>
    <property type="molecule type" value="Genomic_DNA"/>
</dbReference>
<comment type="caution">
    <text evidence="2">The sequence shown here is derived from an EMBL/GenBank/DDBJ whole genome shotgun (WGS) entry which is preliminary data.</text>
</comment>
<dbReference type="SUPFAM" id="SSF158221">
    <property type="entry name" value="YnzC-like"/>
    <property type="match status" value="1"/>
</dbReference>
<dbReference type="Pfam" id="PF05979">
    <property type="entry name" value="DUF896"/>
    <property type="match status" value="1"/>
</dbReference>
<dbReference type="PANTHER" id="PTHR37300:SF1">
    <property type="entry name" value="UPF0291 PROTEIN YNZC"/>
    <property type="match status" value="1"/>
</dbReference>
<organism evidence="2 3">
    <name type="scientific">Veillonella absiana</name>
    <dbReference type="NCBI Taxonomy" id="3079305"/>
    <lineage>
        <taxon>Bacteria</taxon>
        <taxon>Bacillati</taxon>
        <taxon>Bacillota</taxon>
        <taxon>Negativicutes</taxon>
        <taxon>Veillonellales</taxon>
        <taxon>Veillonellaceae</taxon>
        <taxon>Veillonella</taxon>
    </lineage>
</organism>
<keyword evidence="3" id="KW-1185">Reference proteome</keyword>
<dbReference type="InterPro" id="IPR009242">
    <property type="entry name" value="DUF896"/>
</dbReference>
<evidence type="ECO:0000313" key="2">
    <source>
        <dbReference type="EMBL" id="MDV5087842.1"/>
    </source>
</evidence>
<name>A0ABU3Z805_9FIRM</name>